<evidence type="ECO:0000259" key="10">
    <source>
        <dbReference type="PROSITE" id="PS52004"/>
    </source>
</evidence>
<dbReference type="InterPro" id="IPR036736">
    <property type="entry name" value="ACP-like_sf"/>
</dbReference>
<dbReference type="Pfam" id="PF08659">
    <property type="entry name" value="KR"/>
    <property type="match status" value="1"/>
</dbReference>
<dbReference type="SMART" id="SM00822">
    <property type="entry name" value="PKS_KR"/>
    <property type="match status" value="1"/>
</dbReference>
<dbReference type="PROSITE" id="PS00455">
    <property type="entry name" value="AMP_BINDING"/>
    <property type="match status" value="1"/>
</dbReference>
<evidence type="ECO:0000256" key="8">
    <source>
        <dbReference type="ARBA" id="ARBA00023268"/>
    </source>
</evidence>
<dbReference type="InterPro" id="IPR020806">
    <property type="entry name" value="PKS_PP-bd"/>
</dbReference>
<dbReference type="Gene3D" id="3.40.50.12780">
    <property type="entry name" value="N-terminal domain of ligase-like"/>
    <property type="match status" value="1"/>
</dbReference>
<dbReference type="InterPro" id="IPR009081">
    <property type="entry name" value="PP-bd_ACP"/>
</dbReference>
<dbReference type="PROSITE" id="PS50075">
    <property type="entry name" value="CARRIER"/>
    <property type="match status" value="3"/>
</dbReference>
<dbReference type="Gene3D" id="3.40.50.720">
    <property type="entry name" value="NAD(P)-binding Rossmann-like Domain"/>
    <property type="match status" value="1"/>
</dbReference>
<feature type="domain" description="Carrier" evidence="9">
    <location>
        <begin position="2177"/>
        <end position="2252"/>
    </location>
</feature>
<dbReference type="Gene3D" id="3.30.300.30">
    <property type="match status" value="2"/>
</dbReference>
<dbReference type="Pfam" id="PF00550">
    <property type="entry name" value="PP-binding"/>
    <property type="match status" value="3"/>
</dbReference>
<dbReference type="SUPFAM" id="SSF52777">
    <property type="entry name" value="CoA-dependent acyltransferases"/>
    <property type="match status" value="6"/>
</dbReference>
<evidence type="ECO:0000256" key="1">
    <source>
        <dbReference type="ARBA" id="ARBA00001957"/>
    </source>
</evidence>
<reference evidence="11" key="1">
    <citation type="submission" date="2024-05" db="EMBL/GenBank/DDBJ databases">
        <title>Draft genome assemblies of 36 bacteria isolated from hibernating arctic ground squirrels.</title>
        <authorList>
            <person name="McKee H."/>
            <person name="Mullen L."/>
            <person name="Drown D.M."/>
            <person name="Duddleston K.N."/>
        </authorList>
    </citation>
    <scope>NUCLEOTIDE SEQUENCE</scope>
    <source>
        <strain evidence="11">AN1007</strain>
    </source>
</reference>
<evidence type="ECO:0000256" key="2">
    <source>
        <dbReference type="ARBA" id="ARBA00006432"/>
    </source>
</evidence>
<dbReference type="NCBIfam" id="NF003417">
    <property type="entry name" value="PRK04813.1"/>
    <property type="match status" value="2"/>
</dbReference>
<dbReference type="InterPro" id="IPR010071">
    <property type="entry name" value="AA_adenyl_dom"/>
</dbReference>
<dbReference type="CDD" id="cd12117">
    <property type="entry name" value="A_NRPS_Srf_like"/>
    <property type="match status" value="1"/>
</dbReference>
<dbReference type="InterPro" id="IPR018201">
    <property type="entry name" value="Ketoacyl_synth_AS"/>
</dbReference>
<dbReference type="GO" id="GO:0031177">
    <property type="term" value="F:phosphopantetheine binding"/>
    <property type="evidence" value="ECO:0007669"/>
    <property type="project" value="InterPro"/>
</dbReference>
<dbReference type="CDD" id="cd05930">
    <property type="entry name" value="A_NRPS"/>
    <property type="match status" value="1"/>
</dbReference>
<dbReference type="InterPro" id="IPR020841">
    <property type="entry name" value="PKS_Beta-ketoAc_synthase_dom"/>
</dbReference>
<dbReference type="InterPro" id="IPR045851">
    <property type="entry name" value="AMP-bd_C_sf"/>
</dbReference>
<dbReference type="GO" id="GO:0004315">
    <property type="term" value="F:3-oxoacyl-[acyl-carrier-protein] synthase activity"/>
    <property type="evidence" value="ECO:0007669"/>
    <property type="project" value="InterPro"/>
</dbReference>
<comment type="similarity">
    <text evidence="2">Belongs to the ATP-dependent AMP-binding enzyme family.</text>
</comment>
<dbReference type="Pfam" id="PF00109">
    <property type="entry name" value="ketoacyl-synt"/>
    <property type="match status" value="1"/>
</dbReference>
<dbReference type="PANTHER" id="PTHR45527:SF1">
    <property type="entry name" value="FATTY ACID SYNTHASE"/>
    <property type="match status" value="1"/>
</dbReference>
<name>A0AAU8NKP4_9BACL</name>
<dbReference type="PROSITE" id="PS00012">
    <property type="entry name" value="PHOSPHOPANTETHEINE"/>
    <property type="match status" value="2"/>
</dbReference>
<dbReference type="Pfam" id="PF02801">
    <property type="entry name" value="Ketoacyl-synt_C"/>
    <property type="match status" value="1"/>
</dbReference>
<dbReference type="SUPFAM" id="SSF53901">
    <property type="entry name" value="Thiolase-like"/>
    <property type="match status" value="1"/>
</dbReference>
<dbReference type="GO" id="GO:0043041">
    <property type="term" value="P:amino acid activation for nonribosomal peptide biosynthetic process"/>
    <property type="evidence" value="ECO:0007669"/>
    <property type="project" value="TreeGrafter"/>
</dbReference>
<feature type="domain" description="Carrier" evidence="9">
    <location>
        <begin position="3246"/>
        <end position="3321"/>
    </location>
</feature>
<dbReference type="PROSITE" id="PS00606">
    <property type="entry name" value="KS3_1"/>
    <property type="match status" value="1"/>
</dbReference>
<dbReference type="Pfam" id="PF00501">
    <property type="entry name" value="AMP-binding"/>
    <property type="match status" value="2"/>
</dbReference>
<keyword evidence="8" id="KW-0511">Multifunctional enzyme</keyword>
<dbReference type="InterPro" id="IPR057326">
    <property type="entry name" value="KR_dom"/>
</dbReference>
<dbReference type="GO" id="GO:0044550">
    <property type="term" value="P:secondary metabolite biosynthetic process"/>
    <property type="evidence" value="ECO:0007669"/>
    <property type="project" value="TreeGrafter"/>
</dbReference>
<dbReference type="InterPro" id="IPR016039">
    <property type="entry name" value="Thiolase-like"/>
</dbReference>
<dbReference type="CDD" id="cd00833">
    <property type="entry name" value="PKS"/>
    <property type="match status" value="1"/>
</dbReference>
<dbReference type="Gene3D" id="3.30.559.10">
    <property type="entry name" value="Chloramphenicol acetyltransferase-like domain"/>
    <property type="match status" value="3"/>
</dbReference>
<dbReference type="Gene3D" id="3.30.559.30">
    <property type="entry name" value="Nonribosomal peptide synthetase, condensation domain"/>
    <property type="match status" value="3"/>
</dbReference>
<dbReference type="NCBIfam" id="TIGR01733">
    <property type="entry name" value="AA-adenyl-dom"/>
    <property type="match status" value="2"/>
</dbReference>
<dbReference type="InterPro" id="IPR014031">
    <property type="entry name" value="Ketoacyl_synth_C"/>
</dbReference>
<evidence type="ECO:0000256" key="5">
    <source>
        <dbReference type="ARBA" id="ARBA00022679"/>
    </source>
</evidence>
<dbReference type="SMART" id="SM00823">
    <property type="entry name" value="PKS_PP"/>
    <property type="match status" value="3"/>
</dbReference>
<dbReference type="EMBL" id="CP159992">
    <property type="protein sequence ID" value="XCP97091.1"/>
    <property type="molecule type" value="Genomic_DNA"/>
</dbReference>
<dbReference type="Gene3D" id="1.10.1200.10">
    <property type="entry name" value="ACP-like"/>
    <property type="match status" value="3"/>
</dbReference>
<dbReference type="GO" id="GO:0006633">
    <property type="term" value="P:fatty acid biosynthetic process"/>
    <property type="evidence" value="ECO:0007669"/>
    <property type="project" value="InterPro"/>
</dbReference>
<dbReference type="InterPro" id="IPR023213">
    <property type="entry name" value="CAT-like_dom_sf"/>
</dbReference>
<dbReference type="InterPro" id="IPR032821">
    <property type="entry name" value="PKS_assoc"/>
</dbReference>
<dbReference type="RefSeq" id="WP_366295643.1">
    <property type="nucleotide sequence ID" value="NZ_CP159992.1"/>
</dbReference>
<dbReference type="Pfam" id="PF16197">
    <property type="entry name" value="KAsynt_C_assoc"/>
    <property type="match status" value="1"/>
</dbReference>
<dbReference type="SUPFAM" id="SSF56801">
    <property type="entry name" value="Acetyl-CoA synthetase-like"/>
    <property type="match status" value="2"/>
</dbReference>
<dbReference type="SMART" id="SM00825">
    <property type="entry name" value="PKS_KS"/>
    <property type="match status" value="1"/>
</dbReference>
<dbReference type="InterPro" id="IPR042099">
    <property type="entry name" value="ANL_N_sf"/>
</dbReference>
<dbReference type="SUPFAM" id="SSF51735">
    <property type="entry name" value="NAD(P)-binding Rossmann-fold domains"/>
    <property type="match status" value="2"/>
</dbReference>
<dbReference type="GO" id="GO:0005737">
    <property type="term" value="C:cytoplasm"/>
    <property type="evidence" value="ECO:0007669"/>
    <property type="project" value="TreeGrafter"/>
</dbReference>
<dbReference type="FunFam" id="3.40.50.980:FF:000001">
    <property type="entry name" value="Non-ribosomal peptide synthetase"/>
    <property type="match status" value="1"/>
</dbReference>
<dbReference type="InterPro" id="IPR020845">
    <property type="entry name" value="AMP-binding_CS"/>
</dbReference>
<dbReference type="InterPro" id="IPR006162">
    <property type="entry name" value="Ppantetheine_attach_site"/>
</dbReference>
<dbReference type="Gene3D" id="3.40.50.980">
    <property type="match status" value="2"/>
</dbReference>
<dbReference type="GO" id="GO:0017000">
    <property type="term" value="P:antibiotic biosynthetic process"/>
    <property type="evidence" value="ECO:0007669"/>
    <property type="project" value="UniProtKB-KW"/>
</dbReference>
<protein>
    <submittedName>
        <fullName evidence="11">Amino acid adenylation domain-containing protein</fullName>
    </submittedName>
</protein>
<dbReference type="PROSITE" id="PS52004">
    <property type="entry name" value="KS3_2"/>
    <property type="match status" value="1"/>
</dbReference>
<dbReference type="FunFam" id="1.10.1200.10:FF:000005">
    <property type="entry name" value="Nonribosomal peptide synthetase 1"/>
    <property type="match status" value="1"/>
</dbReference>
<dbReference type="Pfam" id="PF13193">
    <property type="entry name" value="AMP-binding_C"/>
    <property type="match status" value="2"/>
</dbReference>
<keyword evidence="5" id="KW-0808">Transferase</keyword>
<dbReference type="InterPro" id="IPR001242">
    <property type="entry name" value="Condensation_dom"/>
</dbReference>
<organism evidence="11">
    <name type="scientific">Paenibacillus sp. AN1007</name>
    <dbReference type="NCBI Taxonomy" id="3151385"/>
    <lineage>
        <taxon>Bacteria</taxon>
        <taxon>Bacillati</taxon>
        <taxon>Bacillota</taxon>
        <taxon>Bacilli</taxon>
        <taxon>Bacillales</taxon>
        <taxon>Paenibacillaceae</taxon>
        <taxon>Paenibacillus</taxon>
    </lineage>
</organism>
<gene>
    <name evidence="11" type="ORF">ABXS70_10490</name>
</gene>
<feature type="domain" description="Ketosynthase family 3 (KS3)" evidence="10">
    <location>
        <begin position="8"/>
        <end position="433"/>
    </location>
</feature>
<dbReference type="PANTHER" id="PTHR45527">
    <property type="entry name" value="NONRIBOSOMAL PEPTIDE SYNTHETASE"/>
    <property type="match status" value="1"/>
</dbReference>
<dbReference type="CDD" id="cd19531">
    <property type="entry name" value="LCL_NRPS-like"/>
    <property type="match status" value="3"/>
</dbReference>
<dbReference type="InterPro" id="IPR025110">
    <property type="entry name" value="AMP-bd_C"/>
</dbReference>
<keyword evidence="6" id="KW-0677">Repeat</keyword>
<dbReference type="Gene3D" id="2.30.38.10">
    <property type="entry name" value="Luciferase, Domain 3"/>
    <property type="match status" value="1"/>
</dbReference>
<keyword evidence="7" id="KW-0045">Antibiotic biosynthesis</keyword>
<dbReference type="Gene3D" id="3.40.47.10">
    <property type="match status" value="1"/>
</dbReference>
<dbReference type="Pfam" id="PF00668">
    <property type="entry name" value="Condensation"/>
    <property type="match status" value="3"/>
</dbReference>
<feature type="domain" description="Carrier" evidence="9">
    <location>
        <begin position="1135"/>
        <end position="1210"/>
    </location>
</feature>
<evidence type="ECO:0000256" key="4">
    <source>
        <dbReference type="ARBA" id="ARBA00022553"/>
    </source>
</evidence>
<dbReference type="InterPro" id="IPR013968">
    <property type="entry name" value="PKS_KR"/>
</dbReference>
<dbReference type="CDD" id="cd08953">
    <property type="entry name" value="KR_2_SDR_x"/>
    <property type="match status" value="1"/>
</dbReference>
<keyword evidence="3" id="KW-0596">Phosphopantetheine</keyword>
<proteinExistence type="inferred from homology"/>
<dbReference type="InterPro" id="IPR014030">
    <property type="entry name" value="Ketoacyl_synth_N"/>
</dbReference>
<dbReference type="InterPro" id="IPR036291">
    <property type="entry name" value="NAD(P)-bd_dom_sf"/>
</dbReference>
<dbReference type="InterPro" id="IPR000873">
    <property type="entry name" value="AMP-dep_synth/lig_dom"/>
</dbReference>
<evidence type="ECO:0000259" key="9">
    <source>
        <dbReference type="PROSITE" id="PS50075"/>
    </source>
</evidence>
<comment type="cofactor">
    <cofactor evidence="1">
        <name>pantetheine 4'-phosphate</name>
        <dbReference type="ChEBI" id="CHEBI:47942"/>
    </cofactor>
</comment>
<evidence type="ECO:0000313" key="11">
    <source>
        <dbReference type="EMBL" id="XCP97091.1"/>
    </source>
</evidence>
<evidence type="ECO:0000256" key="7">
    <source>
        <dbReference type="ARBA" id="ARBA00023194"/>
    </source>
</evidence>
<evidence type="ECO:0000256" key="3">
    <source>
        <dbReference type="ARBA" id="ARBA00022450"/>
    </source>
</evidence>
<dbReference type="FunFam" id="3.30.559.30:FF:000001">
    <property type="entry name" value="Non-ribosomal peptide synthetase"/>
    <property type="match status" value="1"/>
</dbReference>
<accession>A0AAU8NKP4</accession>
<evidence type="ECO:0000256" key="6">
    <source>
        <dbReference type="ARBA" id="ARBA00022737"/>
    </source>
</evidence>
<sequence length="3778" mass="427287">MESSQYNGLEVAIIGMSGRFPGASDLKQFWHNLKNGVESLTRFTDEQLKRDGVPDDLLRHPSYVNAKGLLTDYDHFDASFFNYVPTDAELLDPQIRLFHECAWEALEEGGYAHSDADRSIGVYAGASSNLLWEATASLAESAPESKLFADSQLTDKDFISTRVSYALNLKGPSLTVYTACSTSLVTIHMACQALLSGECRMALAGGVTISLPQEGGYLYQEGMILSPDGYCRAFDQDASGTVGGSGAGVVLLKRLEDALEDGDPIHAVIKGSAINNDGSVKSAFSAPSIEEQSRVIRTAMLAGEVDACSISYVEAHGTGTYIGDPVELEGLRLAFEGAMPASCGIGSVKSNIGHLDCAAGVAGLIKTVLALKYKTLPPTLHVTNPNPQFDWKESPFYVNTKTRPWKSSNGSPLRAGISSFGIGGTNAHLILEEAPKDLEQDDLTTTDASQPSISGYEQSSFFFPLSAKTPEALHQTSYRLARFLQEHPYIDLKDIAYTLVHAREAWMHRAGIICSSRLEALELLHELASGELKASTDQAANHIWGEVRDNWLSGASIKRDYGYLLTGKILHIPTYPFQRTQFNRQLEVYKELTRNGTGLVDKSGSHSDGLVPSVVKQEIQKSSDLSTWIYIPSWSRTFKLADVLDKETEENLKENLWIIMPDSYGIAKHLRALLEEHKAEVLYVDHDLDLKIIENNNKPLKVIYLQAVHQQEVDLTQKQFKSLQKQGSYRFLGYIRKLIEYAGDLELDVISVTNGVQLVTGAESINPGQSPIHGLSLVVQQEHPNVTCTVIDFEETVPSEDTALYACSVLQEAVRSKHHFEPFIAFRYRYRWIAQYVPASLPVENKETYGAWKDKVWCITGGFGGIGRAMAEHFSIRHGVRIVLIGRTAIPDPSTWDRTEEDELSVRTTSLIRWARGLEERGGQIMLVTADAAKETDLTAAFHQVQLRWGDIHGVIHAAGLTGGTTFELTSSLNETQLEEQFHAKVYGTIELKRVLEKHNPDFCVMFSSLSAVLGGISYGAYAAGNRFLDAYVNSVSHHGDSRWISIGWDGWNISSEVNVDQSNDAYLMEPHEGIEVLERILQSTETGHLIVATADLIQRRKRWVTALKPVKNGASSKRSIRKLPRPLLSDSYCEPENKFQRQLVSLWEDFFGIEPIGIDDDFFELGGDSLKGATLITAMQKEHGIRLPLSELFENSTIRGLDRVLTHIIVPKQGELIHGKQETTYPLSPAQTRMYFMSQFHDKDTNYNIPSAVIVEGTLNKTQVELALRRLVERHPMLRSSFHMEGTEPVQKVHHVDEVSIILDYREAEFELSTANLHEFIQPFDLQLPSQFRASLIRFDADRHLLFMDMHHIISDGVSTGILIREFIQLYDGKILPLPTHQYSDYVHYVRSISSEEMKQKEQYWLNQYQGELPTLNLPLQPEQGWIRNDEGGKFQFMLDRDIVQKLNAMSLQYRGTPFMTLLAIYYVFLSKYCNQEDIVIGTASAGRQYEHADDIVGMFVNTLPLRNYPTGDKRFFDFLNDIKSNVLQSFDHQEYPFELLVQKLDLTRDLEKQPLIETMFVYQNIDLHVKANSLTFTGLDVPNTTSKYDLMLEAKELNGEIICLFHYRAQRFSAAYMEQMSNHFMHLIDQCLTEPEKKLQHMRLMKPQEERLLLEFTHPLQCESVDKELIESRFEAIAEQYPERLALLNGEECVSYDSLNKQANRLAHTLISKLPENKESIVVILLGRSNRWLVPSVLGTVKAGAAYLLIEPDLPQERIAYMIKDSGAVLVITVPEHEDRLVEIDTEQLMLQAETLSQRTDNLQFESSPDRLAYVMYTSGTTGTPKAVMIENRNIVRMAMKENYRLFIRGERVLQTASIMFDAFTLELWGTLANGGALIVLHERVIQDVHLFGEAVLKYQISDLFLTTSLFNYLVQQQPSAFAPLQTVVIGGEAASAYHADLLYQACPNTILINGYGPTENTTFSTYYQVEPGHTGTVPIGVPLFRSQAYVVDPKQIDQLQPLGVEGELCVAGEGMGRGYLNRPDLTDLKFVLNPYAPGQLMYRTGDYAKWQPDGTLQFIGRIDDQVKVRGYRVELEEIHACLLEHPYITGAAVIPVEKEGERGKEISAYFTSEIIGLEREEVRKFIGARLPRYMVPTFITQLDSLPLTPNGKLNKRALPDPWSDVLESDSYLLGPSSDMERRLAPIFEEVLEIDAAGRNSNFFDLGGHSLKAMQLVSRIRSEWGIELTLKDVFRHPVMAELASILEDKVLSDKEQGEVKLDKIIPLSKQTADFPLSSAQQRLFILEQFQDIGTSYNMPFVFQLEGKLDEDRVQNAYKAMFTRHPMLRASFHMTADGRPVQNIVPMENISTEIERCTCALSDEKKLREIIGRFIRPFVLESPPLVRAGIVQLLPDLHLLLLDMHHLISDGVSINIWAREFMRLYDGTNLTETQMIRLQYTDYAVWQQQQLHSGAFDSHKKYWLEQLGGTLPVLDLPTDYSRPILRDYAGSQLRFALGPVLTDKMRAFSKEHGITLYMLTLAAYGLLLHRYSGQDDLIIGTPVAGRTHEEMLEVIGMFVNTLAIRSRLHGKLTVSEYLEEIEKTALQAYEHAAYPFEELVNALNVTRDTSRNPIFDTMFSLQNMSSNTIRIPGLDCKPYDFDPGQSGFDLSFQLYEQEEDLDVFVEYSTRLFKESTIQLLGEHFTSLLEWIILHPSAELANADMLTNEKKQTILKEFNPQVYEIENLSFTLSHLVEAQAKISPESAAVQSENELLTYGELIERSGLLSSYLKDLRVAKGDTVGILMSNSAAMIISLLAIQRIGAVCMPLDPDYPEKRIAYMLEDAEAALLITNEECDIPALWEGQTLILNHAPEVDKKSNHSRARYANLAKRVQAAGSIPPDCSKPDDIVYRLYTSGTTGQPKGVLLKQSHVVHYIRRFCESFSIVPGDRVLHHSSVSFDTSMEEIYPALVTGASVHIAGKAVARHVESLISFVAERAITVISASPVMLSELDRHLKEHQVRLFISGGDVLKKQHISRLMQKAEVYNSYGPTETTVCAAYHHCKERDDEVIPIGKPIPGYRIYILNPFGQLQPPGIPGELFIAGAGVSLGYAGKETLTAEKFIPDPFEGGWMYRTGDLAKWDEMGTLHFIGRVDQQVKIRGYRVELQEIETALLQISGVREAVVLVRSDERHFQRLQAFLVTDQIVPGSNIREQLLQALPEYMIPHQFTQLDHVPLTQNGKVDRRKLEQEFALLENEALIEEPARTATETELQIMQMWQEVLESSELSIYDNFFEKGGHSLRATSLAVKIRHAFGLDFNIQHVFQYQTIAEMSSFLETNLDTAQLENISTAPLSDHYPISSAQKRMLLLSAAEGSSISYNMPLVMDVSGPLDANRCREAFEIMVRRHDILRTSFHFADGVPVQVIHNQTPVHWNELWISEEMIDPEIQKQIQPFRLDEPSQLKLCLFHIETDRAILLFDIHHIISDGVSIAIFIEEFMELYRGNSLPAVQLQYKDFATWQHKMLSGSQLDRQKEYWINQFDIGVPVLQLPYDYARPKLQSFEGRSLSFAVDSKLTEQLKELAFNTESTMYMVLLAAYYVLLYRYSGQRDIVIGCPIAGRQHEQLEDMLGMFVNTLPLRIQLEGDVSFNELLKNVRTRTLEAYSNQDYPFDELVDQLDYRRDLSRNPLFDTVLVMQNMKEPSSIISDLVFKPRDFERNSTMFDIRFEVTESADGLQCTMDYCTSLFKEETIRRFSSNYLHILKGFVHDPSLRLDEIELEHGYTVREQQDWLESISFDF</sequence>
<dbReference type="SUPFAM" id="SSF47336">
    <property type="entry name" value="ACP-like"/>
    <property type="match status" value="3"/>
</dbReference>
<dbReference type="Gene3D" id="1.10.1240.100">
    <property type="match status" value="1"/>
</dbReference>
<keyword evidence="4" id="KW-0597">Phosphoprotein</keyword>